<feature type="compositionally biased region" description="Low complexity" evidence="1">
    <location>
        <begin position="390"/>
        <end position="404"/>
    </location>
</feature>
<evidence type="ECO:0000313" key="2">
    <source>
        <dbReference type="EMBL" id="KAK7250040.1"/>
    </source>
</evidence>
<dbReference type="EMBL" id="JBBJCI010000038">
    <property type="protein sequence ID" value="KAK7250040.1"/>
    <property type="molecule type" value="Genomic_DNA"/>
</dbReference>
<proteinExistence type="predicted"/>
<reference evidence="2 3" key="1">
    <citation type="submission" date="2024-03" db="EMBL/GenBank/DDBJ databases">
        <title>Aureococcus anophagefferens CCMP1851 and Kratosvirus quantuckense: Draft genome of a second virus-susceptible host strain in the model system.</title>
        <authorList>
            <person name="Chase E."/>
            <person name="Truchon A.R."/>
            <person name="Schepens W."/>
            <person name="Wilhelm S.W."/>
        </authorList>
    </citation>
    <scope>NUCLEOTIDE SEQUENCE [LARGE SCALE GENOMIC DNA]</scope>
    <source>
        <strain evidence="2 3">CCMP1851</strain>
    </source>
</reference>
<protein>
    <submittedName>
        <fullName evidence="2">Uncharacterized protein</fullName>
    </submittedName>
</protein>
<comment type="caution">
    <text evidence="2">The sequence shown here is derived from an EMBL/GenBank/DDBJ whole genome shotgun (WGS) entry which is preliminary data.</text>
</comment>
<organism evidence="2 3">
    <name type="scientific">Aureococcus anophagefferens</name>
    <name type="common">Harmful bloom alga</name>
    <dbReference type="NCBI Taxonomy" id="44056"/>
    <lineage>
        <taxon>Eukaryota</taxon>
        <taxon>Sar</taxon>
        <taxon>Stramenopiles</taxon>
        <taxon>Ochrophyta</taxon>
        <taxon>Pelagophyceae</taxon>
        <taxon>Pelagomonadales</taxon>
        <taxon>Pelagomonadaceae</taxon>
        <taxon>Aureococcus</taxon>
    </lineage>
</organism>
<keyword evidence="3" id="KW-1185">Reference proteome</keyword>
<evidence type="ECO:0000256" key="1">
    <source>
        <dbReference type="SAM" id="MobiDB-lite"/>
    </source>
</evidence>
<dbReference type="PROSITE" id="PS50096">
    <property type="entry name" value="IQ"/>
    <property type="match status" value="1"/>
</dbReference>
<sequence>MQAAIAAKDAEIERLTTENAALKQQLLSNGLVPGAAPSHKELPAALQNFVPLANAPAVQAVLPALDAATEAVGRAADAAALDAAIEALRAVGETAVEAYAAAIAERVAQPDCISSCQEALIAGDGKFEKVYDVVWGYIEASEDARALPGAADELRAAAAAPAGAKPTQHVADLYELYRAAAKAQPAFRAACGALQTRLDAAGVRARVERAPLKHCGRIIEKMAFAGDARAGAAATVLDVNRGMLVCEDARAMRAALHAFTACASAGDFAVARVKDRHATPSPGGWRDALVNVVVGDHVCEFQVVHQSMLVARVGLDGHGVYDRIRNCAELLEKLGMLGSRVNETGAGLFEFGTGAGWSFDMGETSKPKGKKPVLSSSRNPRKSRSKIAEAEATGTDAAASAIQARVRGRQGR</sequence>
<dbReference type="InterPro" id="IPR043519">
    <property type="entry name" value="NT_sf"/>
</dbReference>
<feature type="region of interest" description="Disordered" evidence="1">
    <location>
        <begin position="362"/>
        <end position="412"/>
    </location>
</feature>
<evidence type="ECO:0000313" key="3">
    <source>
        <dbReference type="Proteomes" id="UP001363151"/>
    </source>
</evidence>
<dbReference type="Proteomes" id="UP001363151">
    <property type="component" value="Unassembled WGS sequence"/>
</dbReference>
<dbReference type="SUPFAM" id="SSF81301">
    <property type="entry name" value="Nucleotidyltransferase"/>
    <property type="match status" value="1"/>
</dbReference>
<name>A0ABR1G9Z2_AURAN</name>
<gene>
    <name evidence="2" type="ORF">SO694_00006055</name>
</gene>
<accession>A0ABR1G9Z2</accession>